<dbReference type="PANTHER" id="PTHR40469:SF2">
    <property type="entry name" value="GALACTOSE-BINDING DOMAIN-LIKE SUPERFAMILY PROTEIN"/>
    <property type="match status" value="1"/>
</dbReference>
<proteinExistence type="predicted"/>
<dbReference type="InterPro" id="IPR029010">
    <property type="entry name" value="ThuA-like"/>
</dbReference>
<dbReference type="Pfam" id="PF06283">
    <property type="entry name" value="ThuA"/>
    <property type="match status" value="1"/>
</dbReference>
<protein>
    <submittedName>
        <fullName evidence="3">ThuA domain-containing protein</fullName>
    </submittedName>
</protein>
<gene>
    <name evidence="3" type="ORF">NCI00_27865</name>
</gene>
<dbReference type="EMBL" id="JAMZEL010000021">
    <property type="protein sequence ID" value="MCP1386290.1"/>
    <property type="molecule type" value="Genomic_DNA"/>
</dbReference>
<feature type="signal peptide" evidence="1">
    <location>
        <begin position="1"/>
        <end position="21"/>
    </location>
</feature>
<evidence type="ECO:0000313" key="4">
    <source>
        <dbReference type="Proteomes" id="UP001204772"/>
    </source>
</evidence>
<dbReference type="SUPFAM" id="SSF52317">
    <property type="entry name" value="Class I glutamine amidotransferase-like"/>
    <property type="match status" value="1"/>
</dbReference>
<organism evidence="3 4">
    <name type="scientific">Runella salmonicolor</name>
    <dbReference type="NCBI Taxonomy" id="2950278"/>
    <lineage>
        <taxon>Bacteria</taxon>
        <taxon>Pseudomonadati</taxon>
        <taxon>Bacteroidota</taxon>
        <taxon>Cytophagia</taxon>
        <taxon>Cytophagales</taxon>
        <taxon>Spirosomataceae</taxon>
        <taxon>Runella</taxon>
    </lineage>
</organism>
<evidence type="ECO:0000313" key="3">
    <source>
        <dbReference type="EMBL" id="MCP1386290.1"/>
    </source>
</evidence>
<dbReference type="RefSeq" id="WP_253533060.1">
    <property type="nucleotide sequence ID" value="NZ_JAMZEL010000021.1"/>
</dbReference>
<keyword evidence="1" id="KW-0732">Signal</keyword>
<sequence length="327" mass="36908">MKPTYVFLVLLTTLGWGNAQAQSKKEKGPKIIKTLIVDGQNNHEQWPKITYMMKDYLEETGKFSVDVQRTYYTWNGGDLVDKYKIKGLPATKAMANAKMDSAFHPDFSKYDLVVCNFGWNAAPWSDETQADFEKFMNNGGGLVVVHAADNSFPKWPAYNRMIGVGGWGDRSEKDGPFVYYDQNGKLVKDMQAGKAGSHGAQKEFLITVRNSKHPITKGMPLKWMHTKDEMYDRLRGPAEDMEVLATAFSPKDNRGTDRHEPMLMTIKYGKGRVFHTPLGHVDYSVECVGFITCLQRGAQWAATGKVDIPIPRDFPTENATSQRKFVD</sequence>
<comment type="caution">
    <text evidence="3">The sequence shown here is derived from an EMBL/GenBank/DDBJ whole genome shotgun (WGS) entry which is preliminary data.</text>
</comment>
<keyword evidence="4" id="KW-1185">Reference proteome</keyword>
<feature type="chain" id="PRO_5047018269" evidence="1">
    <location>
        <begin position="22"/>
        <end position="327"/>
    </location>
</feature>
<evidence type="ECO:0000256" key="1">
    <source>
        <dbReference type="SAM" id="SignalP"/>
    </source>
</evidence>
<feature type="domain" description="ThuA-like" evidence="2">
    <location>
        <begin position="99"/>
        <end position="301"/>
    </location>
</feature>
<dbReference type="Proteomes" id="UP001204772">
    <property type="component" value="Unassembled WGS sequence"/>
</dbReference>
<dbReference type="PANTHER" id="PTHR40469">
    <property type="entry name" value="SECRETED GLYCOSYL HYDROLASE"/>
    <property type="match status" value="1"/>
</dbReference>
<dbReference type="Gene3D" id="3.40.50.880">
    <property type="match status" value="1"/>
</dbReference>
<accession>A0ABT1FWZ7</accession>
<name>A0ABT1FWZ7_9BACT</name>
<reference evidence="3 4" key="1">
    <citation type="submission" date="2022-06" db="EMBL/GenBank/DDBJ databases">
        <title>Runella sp. S5 genome sequencing.</title>
        <authorList>
            <person name="Park S."/>
        </authorList>
    </citation>
    <scope>NUCLEOTIDE SEQUENCE [LARGE SCALE GENOMIC DNA]</scope>
    <source>
        <strain evidence="3 4">S5</strain>
    </source>
</reference>
<evidence type="ECO:0000259" key="2">
    <source>
        <dbReference type="Pfam" id="PF06283"/>
    </source>
</evidence>
<dbReference type="InterPro" id="IPR029062">
    <property type="entry name" value="Class_I_gatase-like"/>
</dbReference>